<evidence type="ECO:0000313" key="3">
    <source>
        <dbReference type="Proteomes" id="UP001165121"/>
    </source>
</evidence>
<accession>A0A9W7D9I1</accession>
<dbReference type="EMBL" id="BSXT01005033">
    <property type="protein sequence ID" value="GMF59393.1"/>
    <property type="molecule type" value="Genomic_DNA"/>
</dbReference>
<organism evidence="2 3">
    <name type="scientific">Phytophthora fragariaefolia</name>
    <dbReference type="NCBI Taxonomy" id="1490495"/>
    <lineage>
        <taxon>Eukaryota</taxon>
        <taxon>Sar</taxon>
        <taxon>Stramenopiles</taxon>
        <taxon>Oomycota</taxon>
        <taxon>Peronosporomycetes</taxon>
        <taxon>Peronosporales</taxon>
        <taxon>Peronosporaceae</taxon>
        <taxon>Phytophthora</taxon>
    </lineage>
</organism>
<feature type="region of interest" description="Disordered" evidence="1">
    <location>
        <begin position="34"/>
        <end position="57"/>
    </location>
</feature>
<keyword evidence="3" id="KW-1185">Reference proteome</keyword>
<evidence type="ECO:0000313" key="2">
    <source>
        <dbReference type="EMBL" id="GMF59393.1"/>
    </source>
</evidence>
<name>A0A9W7D9I1_9STRA</name>
<dbReference type="OrthoDB" id="128711at2759"/>
<reference evidence="2" key="1">
    <citation type="submission" date="2023-04" db="EMBL/GenBank/DDBJ databases">
        <title>Phytophthora fragariaefolia NBRC 109709.</title>
        <authorList>
            <person name="Ichikawa N."/>
            <person name="Sato H."/>
            <person name="Tonouchi N."/>
        </authorList>
    </citation>
    <scope>NUCLEOTIDE SEQUENCE</scope>
    <source>
        <strain evidence="2">NBRC 109709</strain>
    </source>
</reference>
<sequence length="149" mass="17153">MEVSVEGATRAVRDAFAKSQLAEKNAGMHAIYPAMPREAPQKAEPASQPKGAVEDKAQTSYEQLLKKKHIRVKLEPFVNYEMNLMRAEASQKRQEMKMRHIETNKGELYTRVERYLFSEYILHNAASTMDEYKQKIDLLVKKGESYSLL</sequence>
<evidence type="ECO:0000256" key="1">
    <source>
        <dbReference type="SAM" id="MobiDB-lite"/>
    </source>
</evidence>
<dbReference type="Proteomes" id="UP001165121">
    <property type="component" value="Unassembled WGS sequence"/>
</dbReference>
<gene>
    <name evidence="2" type="ORF">Pfra01_002563400</name>
</gene>
<comment type="caution">
    <text evidence="2">The sequence shown here is derived from an EMBL/GenBank/DDBJ whole genome shotgun (WGS) entry which is preliminary data.</text>
</comment>
<proteinExistence type="predicted"/>
<dbReference type="AlphaFoldDB" id="A0A9W7D9I1"/>
<protein>
    <submittedName>
        <fullName evidence="2">Unnamed protein product</fullName>
    </submittedName>
</protein>